<dbReference type="Pfam" id="PF19132">
    <property type="entry name" value="DUF5815"/>
    <property type="match status" value="1"/>
</dbReference>
<comment type="caution">
    <text evidence="1">The sequence shown here is derived from an EMBL/GenBank/DDBJ whole genome shotgun (WGS) entry which is preliminary data.</text>
</comment>
<dbReference type="InterPro" id="IPR043853">
    <property type="entry name" value="DUF5815"/>
</dbReference>
<dbReference type="Proteomes" id="UP001596417">
    <property type="component" value="Unassembled WGS sequence"/>
</dbReference>
<evidence type="ECO:0000313" key="2">
    <source>
        <dbReference type="Proteomes" id="UP001596417"/>
    </source>
</evidence>
<organism evidence="1 2">
    <name type="scientific">Halocatena marina</name>
    <dbReference type="NCBI Taxonomy" id="2934937"/>
    <lineage>
        <taxon>Archaea</taxon>
        <taxon>Methanobacteriati</taxon>
        <taxon>Methanobacteriota</taxon>
        <taxon>Stenosarchaea group</taxon>
        <taxon>Halobacteria</taxon>
        <taxon>Halobacteriales</taxon>
        <taxon>Natronomonadaceae</taxon>
        <taxon>Halocatena</taxon>
    </lineage>
</organism>
<dbReference type="RefSeq" id="WP_264555331.1">
    <property type="nucleotide sequence ID" value="NZ_CP109979.1"/>
</dbReference>
<reference evidence="1 2" key="1">
    <citation type="journal article" date="2019" name="Int. J. Syst. Evol. Microbiol.">
        <title>The Global Catalogue of Microorganisms (GCM) 10K type strain sequencing project: providing services to taxonomists for standard genome sequencing and annotation.</title>
        <authorList>
            <consortium name="The Broad Institute Genomics Platform"/>
            <consortium name="The Broad Institute Genome Sequencing Center for Infectious Disease"/>
            <person name="Wu L."/>
            <person name="Ma J."/>
        </authorList>
    </citation>
    <scope>NUCLEOTIDE SEQUENCE [LARGE SCALE GENOMIC DNA]</scope>
    <source>
        <strain evidence="1 2">RDMS1</strain>
    </source>
</reference>
<gene>
    <name evidence="1" type="ORF">ACFQL7_01585</name>
</gene>
<protein>
    <submittedName>
        <fullName evidence="1">DUF5815 family protein</fullName>
    </submittedName>
</protein>
<proteinExistence type="predicted"/>
<keyword evidence="2" id="KW-1185">Reference proteome</keyword>
<dbReference type="EMBL" id="JBHTAX010000001">
    <property type="protein sequence ID" value="MFC7188667.1"/>
    <property type="molecule type" value="Genomic_DNA"/>
</dbReference>
<accession>A0ABD5YJH2</accession>
<name>A0ABD5YJH2_9EURY</name>
<sequence length="176" mass="19698">MAEPRVPGEQTSELALPCGESIAYHELDMGLRELECSCGDSHAVVMDMHPLSRFVPEDLVSILDHVVDTTDGLPFGTMHVMGMVLEEYPDQVVSADASDDGTVGFSLVWMAGFSARRLHEIVVELIVELMEHAVSHADDDHAMDDFEAQMLEFDVSEFVEEYRTKRDFEDEYDTPA</sequence>
<dbReference type="GeneID" id="76198221"/>
<evidence type="ECO:0000313" key="1">
    <source>
        <dbReference type="EMBL" id="MFC7188667.1"/>
    </source>
</evidence>
<dbReference type="AlphaFoldDB" id="A0ABD5YJH2"/>